<accession>A0ABZ1HW61</accession>
<dbReference type="Proteomes" id="UP001330812">
    <property type="component" value="Chromosome"/>
</dbReference>
<gene>
    <name evidence="2" type="ORF">VSH64_26655</name>
</gene>
<dbReference type="Gene3D" id="3.10.450.50">
    <property type="match status" value="1"/>
</dbReference>
<dbReference type="EMBL" id="CP142149">
    <property type="protein sequence ID" value="WSE26460.1"/>
    <property type="molecule type" value="Genomic_DNA"/>
</dbReference>
<feature type="domain" description="SnoaL-like" evidence="1">
    <location>
        <begin position="4"/>
        <end position="135"/>
    </location>
</feature>
<dbReference type="Pfam" id="PF13577">
    <property type="entry name" value="SnoaL_4"/>
    <property type="match status" value="1"/>
</dbReference>
<reference evidence="2 3" key="1">
    <citation type="journal article" date="2015" name="Int. J. Syst. Evol. Microbiol.">
        <title>Amycolatopsis rhabdoformis sp. nov., an actinomycete isolated from a tropical forest soil.</title>
        <authorList>
            <person name="Souza W.R."/>
            <person name="Silva R.E."/>
            <person name="Goodfellow M."/>
            <person name="Busarakam K."/>
            <person name="Figueiro F.S."/>
            <person name="Ferreira D."/>
            <person name="Rodrigues-Filho E."/>
            <person name="Moraes L.A.B."/>
            <person name="Zucchi T.D."/>
        </authorList>
    </citation>
    <scope>NUCLEOTIDE SEQUENCE [LARGE SCALE GENOMIC DNA]</scope>
    <source>
        <strain evidence="2 3">NCIMB 14900</strain>
    </source>
</reference>
<evidence type="ECO:0000313" key="3">
    <source>
        <dbReference type="Proteomes" id="UP001330812"/>
    </source>
</evidence>
<organism evidence="2 3">
    <name type="scientific">Amycolatopsis rhabdoformis</name>
    <dbReference type="NCBI Taxonomy" id="1448059"/>
    <lineage>
        <taxon>Bacteria</taxon>
        <taxon>Bacillati</taxon>
        <taxon>Actinomycetota</taxon>
        <taxon>Actinomycetes</taxon>
        <taxon>Pseudonocardiales</taxon>
        <taxon>Pseudonocardiaceae</taxon>
        <taxon>Amycolatopsis</taxon>
    </lineage>
</organism>
<sequence length="148" mass="16168">MTPERAVQEVLARYVRATDARDGAAQGALFTEDAQVHVHVRTGPGTYKPLGDPIIGSAGVQHAVEHLMLPHPEGGTGHHVTADHLIEVNGDRAHLSAQYVVFEVRSLPHQAIRPIESGYYDTELMLIDGTWKITRHDVLGDLVPDLNS</sequence>
<name>A0ABZ1HW61_9PSEU</name>
<proteinExistence type="predicted"/>
<evidence type="ECO:0000313" key="2">
    <source>
        <dbReference type="EMBL" id="WSE26460.1"/>
    </source>
</evidence>
<protein>
    <submittedName>
        <fullName evidence="2">Nuclear transport factor 2 family protein</fullName>
    </submittedName>
</protein>
<evidence type="ECO:0000259" key="1">
    <source>
        <dbReference type="Pfam" id="PF13577"/>
    </source>
</evidence>
<dbReference type="RefSeq" id="WP_326565431.1">
    <property type="nucleotide sequence ID" value="NZ_CP142149.1"/>
</dbReference>
<dbReference type="SUPFAM" id="SSF54427">
    <property type="entry name" value="NTF2-like"/>
    <property type="match status" value="1"/>
</dbReference>
<dbReference type="InterPro" id="IPR037401">
    <property type="entry name" value="SnoaL-like"/>
</dbReference>
<keyword evidence="3" id="KW-1185">Reference proteome</keyword>
<dbReference type="InterPro" id="IPR032710">
    <property type="entry name" value="NTF2-like_dom_sf"/>
</dbReference>